<keyword evidence="2" id="KW-1185">Reference proteome</keyword>
<organism evidence="1 2">
    <name type="scientific">Dallia pectoralis</name>
    <name type="common">Alaska blackfish</name>
    <dbReference type="NCBI Taxonomy" id="75939"/>
    <lineage>
        <taxon>Eukaryota</taxon>
        <taxon>Metazoa</taxon>
        <taxon>Chordata</taxon>
        <taxon>Craniata</taxon>
        <taxon>Vertebrata</taxon>
        <taxon>Euteleostomi</taxon>
        <taxon>Actinopterygii</taxon>
        <taxon>Neopterygii</taxon>
        <taxon>Teleostei</taxon>
        <taxon>Protacanthopterygii</taxon>
        <taxon>Esociformes</taxon>
        <taxon>Umbridae</taxon>
        <taxon>Dallia</taxon>
    </lineage>
</organism>
<comment type="caution">
    <text evidence="1">The sequence shown here is derived from an EMBL/GenBank/DDBJ whole genome shotgun (WGS) entry which is preliminary data.</text>
</comment>
<protein>
    <submittedName>
        <fullName evidence="1">Uncharacterized protein</fullName>
    </submittedName>
</protein>
<name>A0ACC2GK82_DALPE</name>
<accession>A0ACC2GK82</accession>
<reference evidence="1" key="1">
    <citation type="submission" date="2021-05" db="EMBL/GenBank/DDBJ databases">
        <authorList>
            <person name="Pan Q."/>
            <person name="Jouanno E."/>
            <person name="Zahm M."/>
            <person name="Klopp C."/>
            <person name="Cabau C."/>
            <person name="Louis A."/>
            <person name="Berthelot C."/>
            <person name="Parey E."/>
            <person name="Roest Crollius H."/>
            <person name="Montfort J."/>
            <person name="Robinson-Rechavi M."/>
            <person name="Bouchez O."/>
            <person name="Lampietro C."/>
            <person name="Lopez Roques C."/>
            <person name="Donnadieu C."/>
            <person name="Postlethwait J."/>
            <person name="Bobe J."/>
            <person name="Dillon D."/>
            <person name="Chandos A."/>
            <person name="von Hippel F."/>
            <person name="Guiguen Y."/>
        </authorList>
    </citation>
    <scope>NUCLEOTIDE SEQUENCE</scope>
    <source>
        <strain evidence="1">YG-Jan2019</strain>
    </source>
</reference>
<evidence type="ECO:0000313" key="1">
    <source>
        <dbReference type="EMBL" id="KAJ8003921.1"/>
    </source>
</evidence>
<gene>
    <name evidence="1" type="ORF">DPEC_G00153410</name>
</gene>
<sequence length="72" mass="8036">MWTQWEGSECPEFPSHCHLGSRRSALGCPLGRSFVTNRDPAATFTRIGADKQQRDSRPTLQGVTRRCSSSIL</sequence>
<dbReference type="Proteomes" id="UP001157502">
    <property type="component" value="Chromosome 12"/>
</dbReference>
<dbReference type="EMBL" id="CM055739">
    <property type="protein sequence ID" value="KAJ8003921.1"/>
    <property type="molecule type" value="Genomic_DNA"/>
</dbReference>
<evidence type="ECO:0000313" key="2">
    <source>
        <dbReference type="Proteomes" id="UP001157502"/>
    </source>
</evidence>
<proteinExistence type="predicted"/>